<feature type="region of interest" description="Disordered" evidence="1">
    <location>
        <begin position="46"/>
        <end position="68"/>
    </location>
</feature>
<evidence type="ECO:0000313" key="2">
    <source>
        <dbReference type="EMBL" id="KLO03981.1"/>
    </source>
</evidence>
<evidence type="ECO:0000313" key="3">
    <source>
        <dbReference type="Proteomes" id="UP000053477"/>
    </source>
</evidence>
<name>A0A0H2RGC9_9AGAM</name>
<dbReference type="AlphaFoldDB" id="A0A0H2RGC9"/>
<evidence type="ECO:0000256" key="1">
    <source>
        <dbReference type="SAM" id="MobiDB-lite"/>
    </source>
</evidence>
<accession>A0A0H2RGC9</accession>
<organism evidence="2 3">
    <name type="scientific">Schizopora paradoxa</name>
    <dbReference type="NCBI Taxonomy" id="27342"/>
    <lineage>
        <taxon>Eukaryota</taxon>
        <taxon>Fungi</taxon>
        <taxon>Dikarya</taxon>
        <taxon>Basidiomycota</taxon>
        <taxon>Agaricomycotina</taxon>
        <taxon>Agaricomycetes</taxon>
        <taxon>Hymenochaetales</taxon>
        <taxon>Schizoporaceae</taxon>
        <taxon>Schizopora</taxon>
    </lineage>
</organism>
<proteinExistence type="predicted"/>
<dbReference type="InParanoid" id="A0A0H2RGC9"/>
<gene>
    <name evidence="2" type="ORF">SCHPADRAFT_764746</name>
</gene>
<protein>
    <submittedName>
        <fullName evidence="2">Uncharacterized protein</fullName>
    </submittedName>
</protein>
<dbReference type="EMBL" id="KQ086818">
    <property type="protein sequence ID" value="KLO03981.1"/>
    <property type="molecule type" value="Genomic_DNA"/>
</dbReference>
<sequence>MTPDFEAGSSLVHAPYCTSSRSSLRSLSLPLDRPSRRHPLIPAKQPITRLFPPSSCPSSTPRLSPSNLALCTTDSTRTLRRAASLLSLLPPSSSIRTSSTPFPSSVHLRPSFDASVMGLSMATGLWSSGAKGSDADA</sequence>
<keyword evidence="3" id="KW-1185">Reference proteome</keyword>
<dbReference type="Proteomes" id="UP000053477">
    <property type="component" value="Unassembled WGS sequence"/>
</dbReference>
<reference evidence="2 3" key="1">
    <citation type="submission" date="2015-04" db="EMBL/GenBank/DDBJ databases">
        <title>Complete genome sequence of Schizopora paradoxa KUC8140, a cosmopolitan wood degrader in East Asia.</title>
        <authorList>
            <consortium name="DOE Joint Genome Institute"/>
            <person name="Min B."/>
            <person name="Park H."/>
            <person name="Jang Y."/>
            <person name="Kim J.-J."/>
            <person name="Kim K.H."/>
            <person name="Pangilinan J."/>
            <person name="Lipzen A."/>
            <person name="Riley R."/>
            <person name="Grigoriev I.V."/>
            <person name="Spatafora J.W."/>
            <person name="Choi I.-G."/>
        </authorList>
    </citation>
    <scope>NUCLEOTIDE SEQUENCE [LARGE SCALE GENOMIC DNA]</scope>
    <source>
        <strain evidence="2 3">KUC8140</strain>
    </source>
</reference>
<feature type="compositionally biased region" description="Polar residues" evidence="1">
    <location>
        <begin position="56"/>
        <end position="68"/>
    </location>
</feature>